<keyword evidence="14" id="KW-0677">Repeat</keyword>
<evidence type="ECO:0000256" key="7">
    <source>
        <dbReference type="ARBA" id="ARBA00013998"/>
    </source>
</evidence>
<gene>
    <name evidence="28" type="primary">metH</name>
    <name evidence="28" type="ORF">ACFFNX_28790</name>
</gene>
<evidence type="ECO:0000313" key="29">
    <source>
        <dbReference type="Proteomes" id="UP001589627"/>
    </source>
</evidence>
<dbReference type="Pfam" id="PF02310">
    <property type="entry name" value="B12-binding"/>
    <property type="match status" value="1"/>
</dbReference>
<evidence type="ECO:0000256" key="2">
    <source>
        <dbReference type="ARBA" id="ARBA00001947"/>
    </source>
</evidence>
<dbReference type="EMBL" id="JBHLZP010000256">
    <property type="protein sequence ID" value="MFB9836177.1"/>
    <property type="molecule type" value="Genomic_DNA"/>
</dbReference>
<dbReference type="Gene3D" id="3.20.20.330">
    <property type="entry name" value="Homocysteine-binding-like domain"/>
    <property type="match status" value="1"/>
</dbReference>
<dbReference type="CDD" id="cd02069">
    <property type="entry name" value="methionine_synthase_B12_BD"/>
    <property type="match status" value="1"/>
</dbReference>
<dbReference type="PANTHER" id="PTHR45833">
    <property type="entry name" value="METHIONINE SYNTHASE"/>
    <property type="match status" value="1"/>
</dbReference>
<organism evidence="28 29">
    <name type="scientific">Actinoallomurus acaciae</name>
    <dbReference type="NCBI Taxonomy" id="502577"/>
    <lineage>
        <taxon>Bacteria</taxon>
        <taxon>Bacillati</taxon>
        <taxon>Actinomycetota</taxon>
        <taxon>Actinomycetes</taxon>
        <taxon>Streptosporangiales</taxon>
        <taxon>Thermomonosporaceae</taxon>
        <taxon>Actinoallomurus</taxon>
    </lineage>
</organism>
<evidence type="ECO:0000256" key="19">
    <source>
        <dbReference type="ARBA" id="ARBA00031040"/>
    </source>
</evidence>
<dbReference type="PANTHER" id="PTHR45833:SF1">
    <property type="entry name" value="METHIONINE SYNTHASE"/>
    <property type="match status" value="1"/>
</dbReference>
<dbReference type="InterPro" id="IPR036589">
    <property type="entry name" value="HCY_dom_sf"/>
</dbReference>
<dbReference type="InterPro" id="IPR000489">
    <property type="entry name" value="Pterin-binding_dom"/>
</dbReference>
<comment type="similarity">
    <text evidence="5">Belongs to the vitamin-B12 dependent methionine synthase family.</text>
</comment>
<evidence type="ECO:0000256" key="22">
    <source>
        <dbReference type="PROSITE-ProRule" id="PRU00333"/>
    </source>
</evidence>
<sequence length="1215" mass="131819">MDPVDKGERQTTSALKELLAERVVVLDGAWGTMLQGAKLAPEDYRGDRFTDHPSDVTGDPDLLNLTRPDVILDVHRQYLDAGADITTTNTFTATSIGQADYGLQEYVREMNLAGARLARQAAEEAGGRFVAGSVGPLNVTLSLSPRVDDPAYRAVSFQDVRAAYAEQIAALAEGGVDLLLIETIFDTLNAKAAIAAAREVAPDLPLWISVTIVDQSGRTLSGQTVEAFWSSIEHAEPLVVGVNCSLGAAEMRPYVAELAELAGTYTACHPNAGLPNAFGEYDQTPEETARLVGEFAAGGQVNIVGGCCGTGPAHIGLIADAVKGMAPRRVPELTPGTRFSGLEPFAIGPDTGFVMIGERTNVTGSARFRRLIEADDHQAAVDVALEQVRGGANLLDVNMDADLLESEQAMTTFLNLIATEPEVARIPIMIDSSRWSVLEAGLRCVQGKGVVNSISLKEGEEPFLEQARRIRDYGAGVVVMAFDEQGQADTTERKVEICGRAYDLLTQKAGFAPGDIVFDPNVLAVATGIAEHNGYAKAFIDALPLIKERCPGVHTSGGISNLSFSFRGNDVVREAMHSAFLFHAVRAGLDMGIVNAGQLAVYQDIPADLLELVEDVIFDRREDATDRLVAFAETVSGKGTQRAVDLTWRESPVEKRLEHALVHGIVDYIVEDTEEARQKAARPLDVIEGPLMDGMKVVGDLFGSGKMFLPQVVKSARVMKRSVAYLEPFMEEEKEQARREGRLDVGRGNGKVVLATVKGDVHDIGKNIVGVVLGCNNYEVIDLGVMVPAAKILDTAAAEGADAVGLSGLITPSLDEMVGVANEMQRRGLKLPLMIGGATTSRQHTAVRIAPAYEATTVHVLDASRVVGVLSDLLDPERSEALAVSNRAEQERLREQHAGRKQRPLLTLEEAQANREKVSFDDLPTPAFTGLRNVRPDLTELREMIDWQFFFLAWELKGKYPAILDQPVARELYDDANTMLDEIIAAGSLRAEGVYGFWPAYTDGDDIVVDAGADTTVRLPMLRQQTAKPEGRPNRSLADYVAPSGDHLGGFAVAVHGADELAAGYEAQQDDYRSIMVKALADRLAEAFAEWVHLKARREWFEPDAEPVLEDLHAERFRGIRPALGYPASPDHSEKRELFDLLEAAKAGLNLTESYAMTPAAAVSGLIFAHPSARYFTVGRLGRDQVKDYARRRGLDLAEVERWLRPNLAYDPDES</sequence>
<dbReference type="PROSITE" id="PS51337">
    <property type="entry name" value="B12_BINDING_NTER"/>
    <property type="match status" value="1"/>
</dbReference>
<dbReference type="SUPFAM" id="SSF47644">
    <property type="entry name" value="Methionine synthase domain"/>
    <property type="match status" value="1"/>
</dbReference>
<dbReference type="InterPro" id="IPR011822">
    <property type="entry name" value="MetH"/>
</dbReference>
<dbReference type="SUPFAM" id="SSF56507">
    <property type="entry name" value="Methionine synthase activation domain-like"/>
    <property type="match status" value="1"/>
</dbReference>
<dbReference type="Gene3D" id="3.10.196.10">
    <property type="entry name" value="Vitamin B12-dependent methionine synthase, activation domain"/>
    <property type="match status" value="1"/>
</dbReference>
<evidence type="ECO:0000256" key="9">
    <source>
        <dbReference type="ARBA" id="ARBA00022605"/>
    </source>
</evidence>
<dbReference type="EC" id="2.1.1.13" evidence="6 20"/>
<evidence type="ECO:0000256" key="5">
    <source>
        <dbReference type="ARBA" id="ARBA00010398"/>
    </source>
</evidence>
<dbReference type="Pfam" id="PF02574">
    <property type="entry name" value="S-methyl_trans"/>
    <property type="match status" value="1"/>
</dbReference>
<dbReference type="InterPro" id="IPR004223">
    <property type="entry name" value="VitB12-dep_Met_synth_activ_dom"/>
</dbReference>
<dbReference type="PROSITE" id="PS50974">
    <property type="entry name" value="ADOMET_ACTIVATION"/>
    <property type="match status" value="1"/>
</dbReference>
<evidence type="ECO:0000256" key="17">
    <source>
        <dbReference type="ARBA" id="ARBA00023285"/>
    </source>
</evidence>
<comment type="domain">
    <text evidence="21">Modular enzyme with four functionally distinct domains. The isolated Hcy-binding domain catalyzes methyl transfer from free methylcobalamin to homocysteine. The Hcy-binding domain in association with the pterin-binding domain catalyzes the methylation of cob(I)alamin by methyltetrahydrofolate and the methylation of homocysteine. The B12-binding domain binds the cofactor. The AdoMet activation domain binds S-adenosyl-L-methionine. Under aerobic conditions cob(I)alamin can be converted to inactive cob(II)alamin. Reductive methylation by S-adenosyl-L-methionine and flavodoxin regenerates methylcobalamin.</text>
</comment>
<dbReference type="RefSeq" id="WP_378208797.1">
    <property type="nucleotide sequence ID" value="NZ_JBHLZP010000256.1"/>
</dbReference>
<dbReference type="InterPro" id="IPR050554">
    <property type="entry name" value="Met_Synthase/Corrinoid"/>
</dbReference>
<keyword evidence="11 21" id="KW-0808">Transferase</keyword>
<feature type="domain" description="Hcy-binding" evidence="23">
    <location>
        <begin position="12"/>
        <end position="322"/>
    </location>
</feature>
<dbReference type="InterPro" id="IPR033706">
    <property type="entry name" value="Met_synthase_B12-bd"/>
</dbReference>
<dbReference type="Proteomes" id="UP001589627">
    <property type="component" value="Unassembled WGS sequence"/>
</dbReference>
<evidence type="ECO:0000256" key="12">
    <source>
        <dbReference type="ARBA" id="ARBA00022691"/>
    </source>
</evidence>
<dbReference type="PROSITE" id="PS51332">
    <property type="entry name" value="B12_BINDING"/>
    <property type="match status" value="1"/>
</dbReference>
<dbReference type="PROSITE" id="PS50970">
    <property type="entry name" value="HCY"/>
    <property type="match status" value="1"/>
</dbReference>
<comment type="pathway">
    <text evidence="4 21">Amino-acid biosynthesis; L-methionine biosynthesis via de novo pathway; L-methionine from L-homocysteine (MetH route): step 1/1.</text>
</comment>
<dbReference type="InterPro" id="IPR036724">
    <property type="entry name" value="Cobalamin-bd_sf"/>
</dbReference>
<keyword evidence="17 21" id="KW-0170">Cobalt</keyword>
<evidence type="ECO:0000256" key="4">
    <source>
        <dbReference type="ARBA" id="ARBA00005178"/>
    </source>
</evidence>
<evidence type="ECO:0000259" key="27">
    <source>
        <dbReference type="PROSITE" id="PS51337"/>
    </source>
</evidence>
<dbReference type="PROSITE" id="PS50972">
    <property type="entry name" value="PTERIN_BINDING"/>
    <property type="match status" value="1"/>
</dbReference>
<dbReference type="GO" id="GO:0032259">
    <property type="term" value="P:methylation"/>
    <property type="evidence" value="ECO:0007669"/>
    <property type="project" value="UniProtKB-KW"/>
</dbReference>
<evidence type="ECO:0000256" key="6">
    <source>
        <dbReference type="ARBA" id="ARBA00012032"/>
    </source>
</evidence>
<dbReference type="NCBIfam" id="TIGR02082">
    <property type="entry name" value="metH"/>
    <property type="match status" value="1"/>
</dbReference>
<evidence type="ECO:0000256" key="18">
    <source>
        <dbReference type="ARBA" id="ARBA00025552"/>
    </source>
</evidence>
<feature type="domain" description="AdoMet activation" evidence="25">
    <location>
        <begin position="896"/>
        <end position="1213"/>
    </location>
</feature>
<comment type="cofactor">
    <cofactor evidence="2 21 22">
        <name>Zn(2+)</name>
        <dbReference type="ChEBI" id="CHEBI:29105"/>
    </cofactor>
</comment>
<comment type="caution">
    <text evidence="28">The sequence shown here is derived from an EMBL/GenBank/DDBJ whole genome shotgun (WGS) entry which is preliminary data.</text>
</comment>
<comment type="cofactor">
    <cofactor evidence="3 21">
        <name>methylcob(III)alamin</name>
        <dbReference type="ChEBI" id="CHEBI:28115"/>
    </cofactor>
</comment>
<feature type="domain" description="Pterin-binding" evidence="24">
    <location>
        <begin position="353"/>
        <end position="614"/>
    </location>
</feature>
<dbReference type="InterPro" id="IPR003726">
    <property type="entry name" value="HCY_dom"/>
</dbReference>
<dbReference type="Pfam" id="PF02965">
    <property type="entry name" value="Met_synt_B12"/>
    <property type="match status" value="1"/>
</dbReference>
<keyword evidence="12 21" id="KW-0949">S-adenosyl-L-methionine</keyword>
<evidence type="ECO:0000313" key="28">
    <source>
        <dbReference type="EMBL" id="MFB9836177.1"/>
    </source>
</evidence>
<dbReference type="SUPFAM" id="SSF82282">
    <property type="entry name" value="Homocysteine S-methyltransferase"/>
    <property type="match status" value="1"/>
</dbReference>
<evidence type="ECO:0000256" key="8">
    <source>
        <dbReference type="ARBA" id="ARBA00022603"/>
    </source>
</evidence>
<evidence type="ECO:0000256" key="3">
    <source>
        <dbReference type="ARBA" id="ARBA00001956"/>
    </source>
</evidence>
<feature type="binding site" evidence="22">
    <location>
        <position position="307"/>
    </location>
    <ligand>
        <name>Zn(2+)</name>
        <dbReference type="ChEBI" id="CHEBI:29105"/>
    </ligand>
</feature>
<feature type="binding site" evidence="22">
    <location>
        <position position="244"/>
    </location>
    <ligand>
        <name>Zn(2+)</name>
        <dbReference type="ChEBI" id="CHEBI:29105"/>
    </ligand>
</feature>
<dbReference type="GO" id="GO:0008705">
    <property type="term" value="F:methionine synthase activity"/>
    <property type="evidence" value="ECO:0007669"/>
    <property type="project" value="UniProtKB-EC"/>
</dbReference>
<evidence type="ECO:0000256" key="13">
    <source>
        <dbReference type="ARBA" id="ARBA00022723"/>
    </source>
</evidence>
<keyword evidence="9 21" id="KW-0028">Amino-acid biosynthesis</keyword>
<evidence type="ECO:0000259" key="23">
    <source>
        <dbReference type="PROSITE" id="PS50970"/>
    </source>
</evidence>
<evidence type="ECO:0000256" key="1">
    <source>
        <dbReference type="ARBA" id="ARBA00001700"/>
    </source>
</evidence>
<dbReference type="InterPro" id="IPR037010">
    <property type="entry name" value="VitB12-dep_Met_synth_activ_sf"/>
</dbReference>
<evidence type="ECO:0000259" key="26">
    <source>
        <dbReference type="PROSITE" id="PS51332"/>
    </source>
</evidence>
<evidence type="ECO:0000256" key="11">
    <source>
        <dbReference type="ARBA" id="ARBA00022679"/>
    </source>
</evidence>
<keyword evidence="16 21" id="KW-0486">Methionine biosynthesis</keyword>
<dbReference type="Pfam" id="PF00809">
    <property type="entry name" value="Pterin_bind"/>
    <property type="match status" value="1"/>
</dbReference>
<feature type="domain" description="B12-binding" evidence="26">
    <location>
        <begin position="749"/>
        <end position="884"/>
    </location>
</feature>
<evidence type="ECO:0000256" key="14">
    <source>
        <dbReference type="ARBA" id="ARBA00022737"/>
    </source>
</evidence>
<dbReference type="NCBIfam" id="NF007024">
    <property type="entry name" value="PRK09490.1"/>
    <property type="match status" value="1"/>
</dbReference>
<dbReference type="Gene3D" id="3.40.50.280">
    <property type="entry name" value="Cobalamin-binding domain"/>
    <property type="match status" value="1"/>
</dbReference>
<comment type="catalytic activity">
    <reaction evidence="1 21">
        <text>(6S)-5-methyl-5,6,7,8-tetrahydrofolate + L-homocysteine = (6S)-5,6,7,8-tetrahydrofolate + L-methionine</text>
        <dbReference type="Rhea" id="RHEA:11172"/>
        <dbReference type="ChEBI" id="CHEBI:18608"/>
        <dbReference type="ChEBI" id="CHEBI:57453"/>
        <dbReference type="ChEBI" id="CHEBI:57844"/>
        <dbReference type="ChEBI" id="CHEBI:58199"/>
        <dbReference type="EC" id="2.1.1.13"/>
    </reaction>
</comment>
<dbReference type="Gene3D" id="1.10.288.10">
    <property type="entry name" value="Cobalamin-dependent Methionine Synthase, domain 2"/>
    <property type="match status" value="1"/>
</dbReference>
<keyword evidence="15 21" id="KW-0862">Zinc</keyword>
<evidence type="ECO:0000256" key="20">
    <source>
        <dbReference type="NCBIfam" id="TIGR02082"/>
    </source>
</evidence>
<dbReference type="CDD" id="cd00740">
    <property type="entry name" value="MeTr"/>
    <property type="match status" value="1"/>
</dbReference>
<evidence type="ECO:0000259" key="25">
    <source>
        <dbReference type="PROSITE" id="PS50974"/>
    </source>
</evidence>
<evidence type="ECO:0000256" key="21">
    <source>
        <dbReference type="PIRNR" id="PIRNR000381"/>
    </source>
</evidence>
<evidence type="ECO:0000256" key="15">
    <source>
        <dbReference type="ARBA" id="ARBA00022833"/>
    </source>
</evidence>
<protein>
    <recommendedName>
        <fullName evidence="7 20">Methionine synthase</fullName>
        <ecNumber evidence="6 20">2.1.1.13</ecNumber>
    </recommendedName>
    <alternativeName>
        <fullName evidence="19 21">5-methyltetrahydrofolate--homocysteine methyltransferase</fullName>
    </alternativeName>
</protein>
<dbReference type="InterPro" id="IPR036594">
    <property type="entry name" value="Meth_synthase_dom"/>
</dbReference>
<dbReference type="SUPFAM" id="SSF51717">
    <property type="entry name" value="Dihydropteroate synthetase-like"/>
    <property type="match status" value="1"/>
</dbReference>
<dbReference type="InterPro" id="IPR006158">
    <property type="entry name" value="Cobalamin-bd"/>
</dbReference>
<dbReference type="SUPFAM" id="SSF52242">
    <property type="entry name" value="Cobalamin (vitamin B12)-binding domain"/>
    <property type="match status" value="1"/>
</dbReference>
<keyword evidence="8 21" id="KW-0489">Methyltransferase</keyword>
<reference evidence="28 29" key="1">
    <citation type="submission" date="2024-09" db="EMBL/GenBank/DDBJ databases">
        <authorList>
            <person name="Sun Q."/>
            <person name="Mori K."/>
        </authorList>
    </citation>
    <scope>NUCLEOTIDE SEQUENCE [LARGE SCALE GENOMIC DNA]</scope>
    <source>
        <strain evidence="28 29">TBRC 0563</strain>
    </source>
</reference>
<dbReference type="SMART" id="SM01018">
    <property type="entry name" value="B12-binding_2"/>
    <property type="match status" value="1"/>
</dbReference>
<dbReference type="PIRSF" id="PIRSF000381">
    <property type="entry name" value="MetH"/>
    <property type="match status" value="1"/>
</dbReference>
<keyword evidence="10 21" id="KW-0846">Cobalamin</keyword>
<accession>A0ABV5YQA0</accession>
<feature type="binding site" evidence="22">
    <location>
        <position position="308"/>
    </location>
    <ligand>
        <name>Zn(2+)</name>
        <dbReference type="ChEBI" id="CHEBI:29105"/>
    </ligand>
</feature>
<keyword evidence="13 21" id="KW-0479">Metal-binding</keyword>
<evidence type="ECO:0000256" key="10">
    <source>
        <dbReference type="ARBA" id="ARBA00022628"/>
    </source>
</evidence>
<dbReference type="Pfam" id="PF02607">
    <property type="entry name" value="B12-binding_2"/>
    <property type="match status" value="1"/>
</dbReference>
<name>A0ABV5YQA0_9ACTN</name>
<dbReference type="Gene3D" id="3.20.20.20">
    <property type="entry name" value="Dihydropteroate synthase-like"/>
    <property type="match status" value="1"/>
</dbReference>
<proteinExistence type="inferred from homology"/>
<dbReference type="InterPro" id="IPR003759">
    <property type="entry name" value="Cbl-bd_cap"/>
</dbReference>
<dbReference type="InterPro" id="IPR011005">
    <property type="entry name" value="Dihydropteroate_synth-like_sf"/>
</dbReference>
<keyword evidence="29" id="KW-1185">Reference proteome</keyword>
<evidence type="ECO:0000256" key="16">
    <source>
        <dbReference type="ARBA" id="ARBA00023167"/>
    </source>
</evidence>
<dbReference type="Gene3D" id="1.10.1240.10">
    <property type="entry name" value="Methionine synthase domain"/>
    <property type="match status" value="1"/>
</dbReference>
<comment type="function">
    <text evidence="18 21">Catalyzes the transfer of a methyl group from methyl-cobalamin to homocysteine, yielding enzyme-bound cob(I)alamin and methionine. Subsequently, remethylates the cofactor using methyltetrahydrofolate.</text>
</comment>
<feature type="domain" description="B12-binding N-terminal" evidence="27">
    <location>
        <begin position="644"/>
        <end position="738"/>
    </location>
</feature>
<evidence type="ECO:0000259" key="24">
    <source>
        <dbReference type="PROSITE" id="PS50972"/>
    </source>
</evidence>